<comment type="caution">
    <text evidence="4">The sequence shown here is derived from an EMBL/GenBank/DDBJ whole genome shotgun (WGS) entry which is preliminary data.</text>
</comment>
<dbReference type="PROSITE" id="PS50801">
    <property type="entry name" value="STAS"/>
    <property type="match status" value="1"/>
</dbReference>
<dbReference type="EMBL" id="JABVED010000001">
    <property type="protein sequence ID" value="MBC6445623.1"/>
    <property type="molecule type" value="Genomic_DNA"/>
</dbReference>
<dbReference type="InterPro" id="IPR003658">
    <property type="entry name" value="Anti-sigma_ant"/>
</dbReference>
<dbReference type="Pfam" id="PF01740">
    <property type="entry name" value="STAS"/>
    <property type="match status" value="1"/>
</dbReference>
<dbReference type="CDD" id="cd07043">
    <property type="entry name" value="STAS_anti-anti-sigma_factors"/>
    <property type="match status" value="1"/>
</dbReference>
<dbReference type="SUPFAM" id="SSF52091">
    <property type="entry name" value="SpoIIaa-like"/>
    <property type="match status" value="1"/>
</dbReference>
<proteinExistence type="inferred from homology"/>
<organism evidence="4 5">
    <name type="scientific">Actinokineospora xionganensis</name>
    <dbReference type="NCBI Taxonomy" id="2684470"/>
    <lineage>
        <taxon>Bacteria</taxon>
        <taxon>Bacillati</taxon>
        <taxon>Actinomycetota</taxon>
        <taxon>Actinomycetes</taxon>
        <taxon>Pseudonocardiales</taxon>
        <taxon>Pseudonocardiaceae</taxon>
        <taxon>Actinokineospora</taxon>
    </lineage>
</organism>
<gene>
    <name evidence="4" type="ORF">GPZ80_00335</name>
</gene>
<dbReference type="InterPro" id="IPR002645">
    <property type="entry name" value="STAS_dom"/>
</dbReference>
<dbReference type="PANTHER" id="PTHR33495">
    <property type="entry name" value="ANTI-SIGMA FACTOR ANTAGONIST TM_1081-RELATED-RELATED"/>
    <property type="match status" value="1"/>
</dbReference>
<dbReference type="Proteomes" id="UP000734823">
    <property type="component" value="Unassembled WGS sequence"/>
</dbReference>
<reference evidence="4 5" key="1">
    <citation type="submission" date="2020-06" db="EMBL/GenBank/DDBJ databases">
        <title>Actinokineospora xiongansis sp. nov., isolated from soil of Baiyangdian.</title>
        <authorList>
            <person name="Zhang X."/>
        </authorList>
    </citation>
    <scope>NUCLEOTIDE SEQUENCE [LARGE SCALE GENOMIC DNA]</scope>
    <source>
        <strain evidence="4 5">HBU206404</strain>
    </source>
</reference>
<accession>A0ABR7KYV4</accession>
<evidence type="ECO:0000313" key="4">
    <source>
        <dbReference type="EMBL" id="MBC6445623.1"/>
    </source>
</evidence>
<comment type="similarity">
    <text evidence="1 2">Belongs to the anti-sigma-factor antagonist family.</text>
</comment>
<dbReference type="NCBIfam" id="TIGR00377">
    <property type="entry name" value="ant_ant_sig"/>
    <property type="match status" value="1"/>
</dbReference>
<sequence>MTEPDEPTAAVTDSAMVVPGLEVTARQASVDTVILLVTGEIDMLTAPALDRSLAETAGGGHRRVVVDLSGVTFLSSAGITILVQHTANAAARGVRLPIVASGTAVLRPLELTGLNTELDLHGTVDEAVDEAVDGT</sequence>
<name>A0ABR7KYV4_9PSEU</name>
<evidence type="ECO:0000256" key="2">
    <source>
        <dbReference type="RuleBase" id="RU003749"/>
    </source>
</evidence>
<feature type="domain" description="STAS" evidence="3">
    <location>
        <begin position="31"/>
        <end position="131"/>
    </location>
</feature>
<dbReference type="RefSeq" id="WP_187217697.1">
    <property type="nucleotide sequence ID" value="NZ_JABVED010000001.1"/>
</dbReference>
<dbReference type="PANTHER" id="PTHR33495:SF2">
    <property type="entry name" value="ANTI-SIGMA FACTOR ANTAGONIST TM_1081-RELATED"/>
    <property type="match status" value="1"/>
</dbReference>
<keyword evidence="5" id="KW-1185">Reference proteome</keyword>
<evidence type="ECO:0000313" key="5">
    <source>
        <dbReference type="Proteomes" id="UP000734823"/>
    </source>
</evidence>
<evidence type="ECO:0000256" key="1">
    <source>
        <dbReference type="ARBA" id="ARBA00009013"/>
    </source>
</evidence>
<dbReference type="Gene3D" id="3.30.750.24">
    <property type="entry name" value="STAS domain"/>
    <property type="match status" value="1"/>
</dbReference>
<evidence type="ECO:0000259" key="3">
    <source>
        <dbReference type="PROSITE" id="PS50801"/>
    </source>
</evidence>
<dbReference type="InterPro" id="IPR036513">
    <property type="entry name" value="STAS_dom_sf"/>
</dbReference>
<protein>
    <recommendedName>
        <fullName evidence="2">Anti-sigma factor antagonist</fullName>
    </recommendedName>
</protein>